<protein>
    <submittedName>
        <fullName evidence="1">Uncharacterized protein</fullName>
    </submittedName>
</protein>
<evidence type="ECO:0000313" key="1">
    <source>
        <dbReference type="EMBL" id="MQN79040.1"/>
    </source>
</evidence>
<name>A0AA90UK28_9BACT</name>
<dbReference type="EMBL" id="VZBZ01000164">
    <property type="protein sequence ID" value="MQN79040.1"/>
    <property type="molecule type" value="Genomic_DNA"/>
</dbReference>
<evidence type="ECO:0000313" key="2">
    <source>
        <dbReference type="Proteomes" id="UP000423156"/>
    </source>
</evidence>
<gene>
    <name evidence="1" type="ORF">F7D71_14490</name>
</gene>
<dbReference type="AlphaFoldDB" id="A0AA90UK28"/>
<comment type="caution">
    <text evidence="1">The sequence shown here is derived from an EMBL/GenBank/DDBJ whole genome shotgun (WGS) entry which is preliminary data.</text>
</comment>
<sequence length="184" mass="20884">MKETVTDINKPFADVYKALDVKDQRKAMRSAMRREGNRLKKAAVSNLGQSGIGSGTKRSLSSGIYVRTYPDRYGLGFMVSVKPHGRRKGIHLNRQNMEKPVLMWAEDGTRQRHVGRRISSFFGKSRFTGKKIRQYLRGGASRGKMKRYAFLAKTEQQTADSVETNLFNNLQNNVEKAARKQGLL</sequence>
<organism evidence="1 2">
    <name type="scientific">Segatella copri</name>
    <dbReference type="NCBI Taxonomy" id="165179"/>
    <lineage>
        <taxon>Bacteria</taxon>
        <taxon>Pseudomonadati</taxon>
        <taxon>Bacteroidota</taxon>
        <taxon>Bacteroidia</taxon>
        <taxon>Bacteroidales</taxon>
        <taxon>Prevotellaceae</taxon>
        <taxon>Segatella</taxon>
    </lineage>
</organism>
<proteinExistence type="predicted"/>
<dbReference type="Proteomes" id="UP000423156">
    <property type="component" value="Unassembled WGS sequence"/>
</dbReference>
<reference evidence="2" key="1">
    <citation type="submission" date="2019-09" db="EMBL/GenBank/DDBJ databases">
        <title>Distinct polysaccharide growth profiles of human intestinal Prevotella copri isolates.</title>
        <authorList>
            <person name="Fehlner-Peach H."/>
            <person name="Magnabosco C."/>
            <person name="Raghavan V."/>
            <person name="Scher J.U."/>
            <person name="Tett A."/>
            <person name="Cox L.M."/>
            <person name="Gottsegen C."/>
            <person name="Watters A."/>
            <person name="Wiltshire- Gordon J.D."/>
            <person name="Segata N."/>
            <person name="Bonneau R."/>
            <person name="Littman D.R."/>
        </authorList>
    </citation>
    <scope>NUCLEOTIDE SEQUENCE [LARGE SCALE GENOMIC DNA]</scope>
    <source>
        <strain evidence="2">BU41712</strain>
    </source>
</reference>
<dbReference type="RefSeq" id="WP_153093695.1">
    <property type="nucleotide sequence ID" value="NZ_VZBX01000138.1"/>
</dbReference>
<accession>A0AA90UK28</accession>